<proteinExistence type="predicted"/>
<dbReference type="GO" id="GO:0004674">
    <property type="term" value="F:protein serine/threonine kinase activity"/>
    <property type="evidence" value="ECO:0007669"/>
    <property type="project" value="TreeGrafter"/>
</dbReference>
<dbReference type="Proteomes" id="UP001445335">
    <property type="component" value="Unassembled WGS sequence"/>
</dbReference>
<dbReference type="InterPro" id="IPR000719">
    <property type="entry name" value="Prot_kinase_dom"/>
</dbReference>
<dbReference type="InterPro" id="IPR011009">
    <property type="entry name" value="Kinase-like_dom_sf"/>
</dbReference>
<evidence type="ECO:0000313" key="4">
    <source>
        <dbReference type="EMBL" id="KAK9840995.1"/>
    </source>
</evidence>
<reference evidence="4 5" key="1">
    <citation type="journal article" date="2024" name="Nat. Commun.">
        <title>Phylogenomics reveals the evolutionary origins of lichenization in chlorophyte algae.</title>
        <authorList>
            <person name="Puginier C."/>
            <person name="Libourel C."/>
            <person name="Otte J."/>
            <person name="Skaloud P."/>
            <person name="Haon M."/>
            <person name="Grisel S."/>
            <person name="Petersen M."/>
            <person name="Berrin J.G."/>
            <person name="Delaux P.M."/>
            <person name="Dal Grande F."/>
            <person name="Keller J."/>
        </authorList>
    </citation>
    <scope>NUCLEOTIDE SEQUENCE [LARGE SCALE GENOMIC DNA]</scope>
    <source>
        <strain evidence="4 5">SAG 245.80</strain>
    </source>
</reference>
<dbReference type="PANTHER" id="PTHR24346:SF92">
    <property type="entry name" value="SNF1-RELATED PROTEIN KINASE 2.6"/>
    <property type="match status" value="1"/>
</dbReference>
<dbReference type="Gene3D" id="1.10.510.10">
    <property type="entry name" value="Transferase(Phosphotransferase) domain 1"/>
    <property type="match status" value="1"/>
</dbReference>
<evidence type="ECO:0000256" key="2">
    <source>
        <dbReference type="ARBA" id="ARBA00022840"/>
    </source>
</evidence>
<evidence type="ECO:0000259" key="3">
    <source>
        <dbReference type="PROSITE" id="PS50011"/>
    </source>
</evidence>
<dbReference type="GO" id="GO:0005737">
    <property type="term" value="C:cytoplasm"/>
    <property type="evidence" value="ECO:0007669"/>
    <property type="project" value="TreeGrafter"/>
</dbReference>
<name>A0AAW1S5A7_9CHLO</name>
<accession>A0AAW1S5A7</accession>
<evidence type="ECO:0000256" key="1">
    <source>
        <dbReference type="ARBA" id="ARBA00022741"/>
    </source>
</evidence>
<dbReference type="FunFam" id="1.10.510.10:FF:000571">
    <property type="entry name" value="Maternal embryonic leucine zipper kinase"/>
    <property type="match status" value="1"/>
</dbReference>
<evidence type="ECO:0000313" key="5">
    <source>
        <dbReference type="Proteomes" id="UP001445335"/>
    </source>
</evidence>
<dbReference type="CDD" id="cd14003">
    <property type="entry name" value="STKc_AMPK-like"/>
    <property type="match status" value="1"/>
</dbReference>
<comment type="caution">
    <text evidence="4">The sequence shown here is derived from an EMBL/GenBank/DDBJ whole genome shotgun (WGS) entry which is preliminary data.</text>
</comment>
<protein>
    <recommendedName>
        <fullName evidence="3">Protein kinase domain-containing protein</fullName>
    </recommendedName>
</protein>
<dbReference type="EMBL" id="JALJOU010000011">
    <property type="protein sequence ID" value="KAK9840995.1"/>
    <property type="molecule type" value="Genomic_DNA"/>
</dbReference>
<keyword evidence="5" id="KW-1185">Reference proteome</keyword>
<organism evidence="4 5">
    <name type="scientific">Elliptochloris bilobata</name>
    <dbReference type="NCBI Taxonomy" id="381761"/>
    <lineage>
        <taxon>Eukaryota</taxon>
        <taxon>Viridiplantae</taxon>
        <taxon>Chlorophyta</taxon>
        <taxon>core chlorophytes</taxon>
        <taxon>Trebouxiophyceae</taxon>
        <taxon>Trebouxiophyceae incertae sedis</taxon>
        <taxon>Elliptochloris clade</taxon>
        <taxon>Elliptochloris</taxon>
    </lineage>
</organism>
<feature type="domain" description="Protein kinase" evidence="3">
    <location>
        <begin position="18"/>
        <end position="281"/>
    </location>
</feature>
<dbReference type="SMART" id="SM00220">
    <property type="entry name" value="S_TKc"/>
    <property type="match status" value="1"/>
</dbReference>
<dbReference type="Pfam" id="PF00069">
    <property type="entry name" value="Pkinase"/>
    <property type="match status" value="1"/>
</dbReference>
<sequence>MQGADRASPEPLEGNAKYEKVRDINRGSYGFVQLARDRSDGTQIAIKFLPRGEGINVYVEREILNHSVLLHPHIIQFREVFLTPDYLAIAMEFAPGGDMFQYVKRKKGLQEHEARWFFQQLIVGLDYCHKMGVVNRDIKLENTLLDQSRRPLIKICDFGYSKHLQKDSVPKSRVGTPGYTAPEIISNLHIEDAAKIDIWSAGVMLYVMLFCCYPFERPDDNNNQGDQQKYQRLLQRIMRADYWFPSHRPASREVKELLGAILVVDPAKRVTIAQIQEHPWFMRDLPPGLTTFNNACLAQQRAQPRQPAMAANREHVRAIVAEAQRPAPGLLAYAGVDDEEDDDSVAEVDAMMDFGSGPVSGPLA</sequence>
<dbReference type="AlphaFoldDB" id="A0AAW1S5A7"/>
<gene>
    <name evidence="4" type="ORF">WJX81_004902</name>
</gene>
<dbReference type="GO" id="GO:0035556">
    <property type="term" value="P:intracellular signal transduction"/>
    <property type="evidence" value="ECO:0007669"/>
    <property type="project" value="TreeGrafter"/>
</dbReference>
<keyword evidence="2" id="KW-0067">ATP-binding</keyword>
<dbReference type="Gene3D" id="3.30.200.20">
    <property type="entry name" value="Phosphorylase Kinase, domain 1"/>
    <property type="match status" value="1"/>
</dbReference>
<dbReference type="GO" id="GO:0005524">
    <property type="term" value="F:ATP binding"/>
    <property type="evidence" value="ECO:0007669"/>
    <property type="project" value="UniProtKB-KW"/>
</dbReference>
<dbReference type="PROSITE" id="PS50011">
    <property type="entry name" value="PROTEIN_KINASE_DOM"/>
    <property type="match status" value="1"/>
</dbReference>
<keyword evidence="1" id="KW-0547">Nucleotide-binding</keyword>
<dbReference type="SUPFAM" id="SSF56112">
    <property type="entry name" value="Protein kinase-like (PK-like)"/>
    <property type="match status" value="1"/>
</dbReference>
<dbReference type="PANTHER" id="PTHR24346">
    <property type="entry name" value="MAP/MICROTUBULE AFFINITY-REGULATING KINASE"/>
    <property type="match status" value="1"/>
</dbReference>